<gene>
    <name evidence="2" type="ORF">MRATA1EN1_LOCUS7243</name>
</gene>
<protein>
    <submittedName>
        <fullName evidence="2">Uncharacterized protein</fullName>
    </submittedName>
</protein>
<accession>A0ABN8YEJ6</accession>
<organism evidence="2 3">
    <name type="scientific">Rangifer tarandus platyrhynchus</name>
    <name type="common">Svalbard reindeer</name>
    <dbReference type="NCBI Taxonomy" id="3082113"/>
    <lineage>
        <taxon>Eukaryota</taxon>
        <taxon>Metazoa</taxon>
        <taxon>Chordata</taxon>
        <taxon>Craniata</taxon>
        <taxon>Vertebrata</taxon>
        <taxon>Euteleostomi</taxon>
        <taxon>Mammalia</taxon>
        <taxon>Eutheria</taxon>
        <taxon>Laurasiatheria</taxon>
        <taxon>Artiodactyla</taxon>
        <taxon>Ruminantia</taxon>
        <taxon>Pecora</taxon>
        <taxon>Cervidae</taxon>
        <taxon>Odocoileinae</taxon>
        <taxon>Rangifer</taxon>
    </lineage>
</organism>
<proteinExistence type="predicted"/>
<feature type="region of interest" description="Disordered" evidence="1">
    <location>
        <begin position="1"/>
        <end position="149"/>
    </location>
</feature>
<dbReference type="EMBL" id="OX459952">
    <property type="protein sequence ID" value="CAI9158281.1"/>
    <property type="molecule type" value="Genomic_DNA"/>
</dbReference>
<keyword evidence="3" id="KW-1185">Reference proteome</keyword>
<evidence type="ECO:0000313" key="2">
    <source>
        <dbReference type="EMBL" id="CAI9158281.1"/>
    </source>
</evidence>
<reference evidence="2" key="1">
    <citation type="submission" date="2023-04" db="EMBL/GenBank/DDBJ databases">
        <authorList>
            <consortium name="ELIXIR-Norway"/>
        </authorList>
    </citation>
    <scope>NUCLEOTIDE SEQUENCE [LARGE SCALE GENOMIC DNA]</scope>
</reference>
<feature type="compositionally biased region" description="Pro residues" evidence="1">
    <location>
        <begin position="140"/>
        <end position="149"/>
    </location>
</feature>
<evidence type="ECO:0000313" key="3">
    <source>
        <dbReference type="Proteomes" id="UP001176941"/>
    </source>
</evidence>
<evidence type="ECO:0000256" key="1">
    <source>
        <dbReference type="SAM" id="MobiDB-lite"/>
    </source>
</evidence>
<sequence length="149" mass="15803">MRGFLRRGQWGLAGRGSPGSGCGFQSRRGAQAWTWAEPEGSGRDRVGGMGLQGRPPSSRSPPSQHAPTRRYLPIGGLEDRRPPQRPLHSRPDPAPAQARSSFPPCGLVPPALPGLGAQAPPWTRGAGGDVLRPWHLGLQPSPPARPDPP</sequence>
<dbReference type="Proteomes" id="UP001176941">
    <property type="component" value="Chromosome 16"/>
</dbReference>
<feature type="compositionally biased region" description="Low complexity" evidence="1">
    <location>
        <begin position="54"/>
        <end position="63"/>
    </location>
</feature>
<feature type="compositionally biased region" description="Gly residues" evidence="1">
    <location>
        <begin position="11"/>
        <end position="22"/>
    </location>
</feature>
<name>A0ABN8YEJ6_RANTA</name>